<name>A0A372JF00_9ACTN</name>
<sequence length="103" mass="9707">MKSIKNVKDVKDAKGVRSAGKAAGAVRGGAAAVAGSAAGSAKNAAGSAAHATGTVGRGVKKGVGTAAHQLTVLPSLAVRLAHLPNFKRVAGAAGAVTAGVVSV</sequence>
<feature type="non-terminal residue" evidence="1">
    <location>
        <position position="103"/>
    </location>
</feature>
<proteinExistence type="predicted"/>
<organism evidence="1 2">
    <name type="scientific">Actinomadura logoneensis</name>
    <dbReference type="NCBI Taxonomy" id="2293572"/>
    <lineage>
        <taxon>Bacteria</taxon>
        <taxon>Bacillati</taxon>
        <taxon>Actinomycetota</taxon>
        <taxon>Actinomycetes</taxon>
        <taxon>Streptosporangiales</taxon>
        <taxon>Thermomonosporaceae</taxon>
        <taxon>Actinomadura</taxon>
    </lineage>
</organism>
<evidence type="ECO:0000313" key="1">
    <source>
        <dbReference type="EMBL" id="RFU38591.1"/>
    </source>
</evidence>
<reference evidence="1 2" key="1">
    <citation type="submission" date="2018-08" db="EMBL/GenBank/DDBJ databases">
        <title>Actinomadura jelena sp. nov., a novel Actinomycete isolated from soil in Chad.</title>
        <authorList>
            <person name="Shi L."/>
        </authorList>
    </citation>
    <scope>NUCLEOTIDE SEQUENCE [LARGE SCALE GENOMIC DNA]</scope>
    <source>
        <strain evidence="1 2">NEAU-G17</strain>
    </source>
</reference>
<keyword evidence="2" id="KW-1185">Reference proteome</keyword>
<dbReference type="AlphaFoldDB" id="A0A372JF00"/>
<accession>A0A372JF00</accession>
<evidence type="ECO:0000313" key="2">
    <source>
        <dbReference type="Proteomes" id="UP000261811"/>
    </source>
</evidence>
<protein>
    <submittedName>
        <fullName evidence="1">Uncharacterized protein</fullName>
    </submittedName>
</protein>
<gene>
    <name evidence="1" type="ORF">DZF91_26850</name>
</gene>
<comment type="caution">
    <text evidence="1">The sequence shown here is derived from an EMBL/GenBank/DDBJ whole genome shotgun (WGS) entry which is preliminary data.</text>
</comment>
<dbReference type="EMBL" id="QURH01000759">
    <property type="protein sequence ID" value="RFU38591.1"/>
    <property type="molecule type" value="Genomic_DNA"/>
</dbReference>
<dbReference type="Proteomes" id="UP000261811">
    <property type="component" value="Unassembled WGS sequence"/>
</dbReference>